<evidence type="ECO:0000313" key="2">
    <source>
        <dbReference type="Proteomes" id="UP000321922"/>
    </source>
</evidence>
<reference evidence="1 2" key="1">
    <citation type="submission" date="2019-07" db="EMBL/GenBank/DDBJ databases">
        <title>Whole genome shotgun sequence of Vibrio sagamiensis NBRC 104589.</title>
        <authorList>
            <person name="Hosoyama A."/>
            <person name="Uohara A."/>
            <person name="Ohji S."/>
            <person name="Ichikawa N."/>
        </authorList>
    </citation>
    <scope>NUCLEOTIDE SEQUENCE [LARGE SCALE GENOMIC DNA]</scope>
    <source>
        <strain evidence="1 2">NBRC 104589</strain>
    </source>
</reference>
<accession>A0A511QBK6</accession>
<comment type="caution">
    <text evidence="1">The sequence shown here is derived from an EMBL/GenBank/DDBJ whole genome shotgun (WGS) entry which is preliminary data.</text>
</comment>
<evidence type="ECO:0000313" key="1">
    <source>
        <dbReference type="EMBL" id="GEM74680.1"/>
    </source>
</evidence>
<dbReference type="Proteomes" id="UP000321922">
    <property type="component" value="Unassembled WGS sequence"/>
</dbReference>
<dbReference type="InterPro" id="IPR032036">
    <property type="entry name" value="DUF5062"/>
</dbReference>
<dbReference type="Pfam" id="PF16691">
    <property type="entry name" value="DUF5062"/>
    <property type="match status" value="1"/>
</dbReference>
<proteinExistence type="predicted"/>
<dbReference type="AlphaFoldDB" id="A0A511QBK6"/>
<sequence>MNNQAKQDEKLFKKALKVGCKLAEMQGYPLTDRNQPQPVVAKALYLFLVKVRQITPLPLDKTNGPNIKRRLAIWMKGNLKKANSQTITS</sequence>
<organism evidence="1 2">
    <name type="scientific">Vibrio sagamiensis NBRC 104589</name>
    <dbReference type="NCBI Taxonomy" id="1219064"/>
    <lineage>
        <taxon>Bacteria</taxon>
        <taxon>Pseudomonadati</taxon>
        <taxon>Pseudomonadota</taxon>
        <taxon>Gammaproteobacteria</taxon>
        <taxon>Vibrionales</taxon>
        <taxon>Vibrionaceae</taxon>
        <taxon>Vibrio</taxon>
    </lineage>
</organism>
<dbReference type="RefSeq" id="WP_039980460.1">
    <property type="nucleotide sequence ID" value="NZ_BAOJ01000033.1"/>
</dbReference>
<dbReference type="OrthoDB" id="8547747at2"/>
<name>A0A511QBK6_9VIBR</name>
<dbReference type="EMBL" id="BJXJ01000005">
    <property type="protein sequence ID" value="GEM74680.1"/>
    <property type="molecule type" value="Genomic_DNA"/>
</dbReference>
<protein>
    <submittedName>
        <fullName evidence="1">DUF5062 domain-containing protein</fullName>
    </submittedName>
</protein>
<gene>
    <name evidence="1" type="ORF">VSA01S_07920</name>
</gene>
<keyword evidence="2" id="KW-1185">Reference proteome</keyword>
<dbReference type="Gene3D" id="1.20.120.1930">
    <property type="entry name" value="Uncharacterised protein PF16691, DUF5062"/>
    <property type="match status" value="1"/>
</dbReference>
<dbReference type="InterPro" id="IPR038316">
    <property type="entry name" value="DUF5062_sf"/>
</dbReference>